<feature type="repeat" description="ANK" evidence="3">
    <location>
        <begin position="146"/>
        <end position="168"/>
    </location>
</feature>
<feature type="repeat" description="ANK" evidence="3">
    <location>
        <begin position="80"/>
        <end position="112"/>
    </location>
</feature>
<feature type="repeat" description="ANK" evidence="3">
    <location>
        <begin position="426"/>
        <end position="458"/>
    </location>
</feature>
<feature type="repeat" description="ANK" evidence="3">
    <location>
        <begin position="322"/>
        <end position="354"/>
    </location>
</feature>
<reference evidence="5" key="1">
    <citation type="submission" date="2017-01" db="EMBL/GenBank/DDBJ databases">
        <title>Comparative genomics of anhydrobiosis in the tardigrade Hypsibius dujardini.</title>
        <authorList>
            <person name="Yoshida Y."/>
            <person name="Koutsovoulos G."/>
            <person name="Laetsch D."/>
            <person name="Stevens L."/>
            <person name="Kumar S."/>
            <person name="Horikawa D."/>
            <person name="Ishino K."/>
            <person name="Komine S."/>
            <person name="Tomita M."/>
            <person name="Blaxter M."/>
            <person name="Arakawa K."/>
        </authorList>
    </citation>
    <scope>NUCLEOTIDE SEQUENCE [LARGE SCALE GENOMIC DNA]</scope>
    <source>
        <strain evidence="5">Z151</strain>
    </source>
</reference>
<feature type="repeat" description="ANK" evidence="3">
    <location>
        <begin position="565"/>
        <end position="597"/>
    </location>
</feature>
<dbReference type="InterPro" id="IPR036770">
    <property type="entry name" value="Ankyrin_rpt-contain_sf"/>
</dbReference>
<dbReference type="SMART" id="SM00248">
    <property type="entry name" value="ANK"/>
    <property type="match status" value="15"/>
</dbReference>
<evidence type="ECO:0000256" key="2">
    <source>
        <dbReference type="ARBA" id="ARBA00023043"/>
    </source>
</evidence>
<accession>A0A1W0WYJ6</accession>
<feature type="repeat" description="ANK" evidence="3">
    <location>
        <begin position="180"/>
        <end position="212"/>
    </location>
</feature>
<keyword evidence="5" id="KW-1185">Reference proteome</keyword>
<name>A0A1W0WYJ6_HYPEX</name>
<dbReference type="PROSITE" id="PS50088">
    <property type="entry name" value="ANK_REPEAT"/>
    <property type="match status" value="10"/>
</dbReference>
<evidence type="ECO:0000256" key="1">
    <source>
        <dbReference type="ARBA" id="ARBA00022737"/>
    </source>
</evidence>
<dbReference type="Gene3D" id="1.25.40.20">
    <property type="entry name" value="Ankyrin repeat-containing domain"/>
    <property type="match status" value="5"/>
</dbReference>
<dbReference type="SUPFAM" id="SSF48403">
    <property type="entry name" value="Ankyrin repeat"/>
    <property type="match status" value="2"/>
</dbReference>
<dbReference type="InterPro" id="IPR002110">
    <property type="entry name" value="Ankyrin_rpt"/>
</dbReference>
<dbReference type="PRINTS" id="PR01415">
    <property type="entry name" value="ANKYRIN"/>
</dbReference>
<protein>
    <submittedName>
        <fullName evidence="4">Transient receptor potential cation channel subfamily A member 1</fullName>
    </submittedName>
</protein>
<keyword evidence="2 3" id="KW-0040">ANK repeat</keyword>
<keyword evidence="1" id="KW-0677">Repeat</keyword>
<evidence type="ECO:0000313" key="5">
    <source>
        <dbReference type="Proteomes" id="UP000192578"/>
    </source>
</evidence>
<feature type="repeat" description="ANK" evidence="3">
    <location>
        <begin position="355"/>
        <end position="387"/>
    </location>
</feature>
<dbReference type="AlphaFoldDB" id="A0A1W0WYJ6"/>
<dbReference type="Pfam" id="PF00023">
    <property type="entry name" value="Ank"/>
    <property type="match status" value="3"/>
</dbReference>
<dbReference type="Proteomes" id="UP000192578">
    <property type="component" value="Unassembled WGS sequence"/>
</dbReference>
<comment type="caution">
    <text evidence="4">The sequence shown here is derived from an EMBL/GenBank/DDBJ whole genome shotgun (WGS) entry which is preliminary data.</text>
</comment>
<evidence type="ECO:0000313" key="4">
    <source>
        <dbReference type="EMBL" id="OQV20269.1"/>
    </source>
</evidence>
<dbReference type="PANTHER" id="PTHR24198:SF165">
    <property type="entry name" value="ANKYRIN REPEAT-CONTAINING PROTEIN-RELATED"/>
    <property type="match status" value="1"/>
</dbReference>
<dbReference type="PANTHER" id="PTHR24198">
    <property type="entry name" value="ANKYRIN REPEAT AND PROTEIN KINASE DOMAIN-CONTAINING PROTEIN"/>
    <property type="match status" value="1"/>
</dbReference>
<proteinExistence type="predicted"/>
<dbReference type="EMBL" id="MTYJ01000032">
    <property type="protein sequence ID" value="OQV20269.1"/>
    <property type="molecule type" value="Genomic_DNA"/>
</dbReference>
<feature type="repeat" description="ANK" evidence="3">
    <location>
        <begin position="113"/>
        <end position="145"/>
    </location>
</feature>
<organism evidence="4 5">
    <name type="scientific">Hypsibius exemplaris</name>
    <name type="common">Freshwater tardigrade</name>
    <dbReference type="NCBI Taxonomy" id="2072580"/>
    <lineage>
        <taxon>Eukaryota</taxon>
        <taxon>Metazoa</taxon>
        <taxon>Ecdysozoa</taxon>
        <taxon>Tardigrada</taxon>
        <taxon>Eutardigrada</taxon>
        <taxon>Parachela</taxon>
        <taxon>Hypsibioidea</taxon>
        <taxon>Hypsibiidae</taxon>
        <taxon>Hypsibius</taxon>
    </lineage>
</organism>
<dbReference type="PROSITE" id="PS50297">
    <property type="entry name" value="ANK_REP_REGION"/>
    <property type="match status" value="7"/>
</dbReference>
<dbReference type="Pfam" id="PF12796">
    <property type="entry name" value="Ank_2"/>
    <property type="match status" value="4"/>
</dbReference>
<feature type="repeat" description="ANK" evidence="3">
    <location>
        <begin position="499"/>
        <end position="524"/>
    </location>
</feature>
<gene>
    <name evidence="4" type="ORF">BV898_05820</name>
</gene>
<evidence type="ECO:0000256" key="3">
    <source>
        <dbReference type="PROSITE-ProRule" id="PRU00023"/>
    </source>
</evidence>
<dbReference type="OrthoDB" id="1661883at2759"/>
<keyword evidence="4" id="KW-0675">Receptor</keyword>
<sequence>MELTGGPAPHGFMRRIRSFISESSTGWESSDKLLDFKTTSSAALAAVIPNFFDAVRSGDRECVQHALRDHPELVGSRDVSQHDALHLAVINGDIEMIQLLAGHLSNLNSKDADGNTPLHLTAAENNIPVAECLLRIGADPRVANEAGDDVLHLAVRSGSVEMVQVLLESQLVDKNSPGWNGETALHVAASQNELECAKLLLQHRADITRRCGSGGLPIHYAARFGSLDVLRFFLQTPKLRVDEMLRSVDDEEATPLHLAVNRGDCDTAELLLEAGAPINAQMFEQSTPLHIACALGASDIVGMIHDFNVLEFGRVLRIGDAQGMTPVHRAAMFNHWHLLRFLIDKHASLDTRDSAGRSVLVLAASRGSWDAVSELLTSGADPLICSNDGQNFLHYVVALGGDPESFKDEIRPTSRFAAILNGKDNAGLTPLHYAAQCGFGTCCDSLVKLGALITAKSRELKTPVHLAAEFGRYSTMKKLLASADRVPAFHGVVNDADSRGQTPLHLAAAHGHLKIVMLLLSKGALMARNLDGALPLHSACATDKKEIVESLITGHAHLVNAVDKRGNTALHIAAESNAHLSAVTLLNSGARLLTNGENLTALDLAIMNGNQEVTEAMVQTDRWKELLLQPSSLYTWPSHG</sequence>
<feature type="repeat" description="ANK" evidence="3">
    <location>
        <begin position="251"/>
        <end position="283"/>
    </location>
</feature>